<dbReference type="PANTHER" id="PTHR47947:SF8">
    <property type="entry name" value="CYTOCHROME P450 82C4-LIKE"/>
    <property type="match status" value="1"/>
</dbReference>
<gene>
    <name evidence="1" type="ORF">V6N11_019804</name>
</gene>
<dbReference type="SUPFAM" id="SSF48264">
    <property type="entry name" value="Cytochrome P450"/>
    <property type="match status" value="1"/>
</dbReference>
<keyword evidence="2" id="KW-1185">Reference proteome</keyword>
<evidence type="ECO:0000313" key="1">
    <source>
        <dbReference type="EMBL" id="KAK8482924.1"/>
    </source>
</evidence>
<dbReference type="Gene3D" id="1.10.630.10">
    <property type="entry name" value="Cytochrome P450"/>
    <property type="match status" value="1"/>
</dbReference>
<proteinExistence type="predicted"/>
<organism evidence="1 2">
    <name type="scientific">Hibiscus sabdariffa</name>
    <name type="common">roselle</name>
    <dbReference type="NCBI Taxonomy" id="183260"/>
    <lineage>
        <taxon>Eukaryota</taxon>
        <taxon>Viridiplantae</taxon>
        <taxon>Streptophyta</taxon>
        <taxon>Embryophyta</taxon>
        <taxon>Tracheophyta</taxon>
        <taxon>Spermatophyta</taxon>
        <taxon>Magnoliopsida</taxon>
        <taxon>eudicotyledons</taxon>
        <taxon>Gunneridae</taxon>
        <taxon>Pentapetalae</taxon>
        <taxon>rosids</taxon>
        <taxon>malvids</taxon>
        <taxon>Malvales</taxon>
        <taxon>Malvaceae</taxon>
        <taxon>Malvoideae</taxon>
        <taxon>Hibiscus</taxon>
    </lineage>
</organism>
<sequence>MEFSIQFQEHLLALVFTILVATTLVKGKKDQQRRPPEPAGVIPLLGHLRRLGKIKLLHRTLADMADKYGPAFSIRLGVHRALDVSNWEVAKECFTTNDKVFLNRPNSLAIKHMGHHFKYYTTLTIASPLPAILTERDDELAKPVANNHLICRRSGFLVLRKARILIYKIWAVGRISPCIANRRTTTLASNVSLTDSSWRKCQF</sequence>
<dbReference type="InterPro" id="IPR036396">
    <property type="entry name" value="Cyt_P450_sf"/>
</dbReference>
<protein>
    <submittedName>
        <fullName evidence="1">Uncharacterized protein</fullName>
    </submittedName>
</protein>
<name>A0ABR1ZQI1_9ROSI</name>
<reference evidence="1 2" key="1">
    <citation type="journal article" date="2024" name="G3 (Bethesda)">
        <title>Genome assembly of Hibiscus sabdariffa L. provides insights into metabolisms of medicinal natural products.</title>
        <authorList>
            <person name="Kim T."/>
        </authorList>
    </citation>
    <scope>NUCLEOTIDE SEQUENCE [LARGE SCALE GENOMIC DNA]</scope>
    <source>
        <strain evidence="1">TK-2024</strain>
        <tissue evidence="1">Old leaves</tissue>
    </source>
</reference>
<accession>A0ABR1ZQI1</accession>
<comment type="caution">
    <text evidence="1">The sequence shown here is derived from an EMBL/GenBank/DDBJ whole genome shotgun (WGS) entry which is preliminary data.</text>
</comment>
<dbReference type="Proteomes" id="UP001396334">
    <property type="component" value="Unassembled WGS sequence"/>
</dbReference>
<dbReference type="InterPro" id="IPR050651">
    <property type="entry name" value="Plant_Cytochrome_P450_Monoox"/>
</dbReference>
<dbReference type="EMBL" id="JBBPBN010000723">
    <property type="protein sequence ID" value="KAK8482924.1"/>
    <property type="molecule type" value="Genomic_DNA"/>
</dbReference>
<dbReference type="InterPro" id="IPR001128">
    <property type="entry name" value="Cyt_P450"/>
</dbReference>
<dbReference type="PANTHER" id="PTHR47947">
    <property type="entry name" value="CYTOCHROME P450 82C3-RELATED"/>
    <property type="match status" value="1"/>
</dbReference>
<evidence type="ECO:0000313" key="2">
    <source>
        <dbReference type="Proteomes" id="UP001396334"/>
    </source>
</evidence>
<dbReference type="Pfam" id="PF00067">
    <property type="entry name" value="p450"/>
    <property type="match status" value="1"/>
</dbReference>